<evidence type="ECO:0000313" key="4">
    <source>
        <dbReference type="Proteomes" id="UP000295706"/>
    </source>
</evidence>
<feature type="chain" id="PRO_5020759565" evidence="2">
    <location>
        <begin position="26"/>
        <end position="398"/>
    </location>
</feature>
<dbReference type="Proteomes" id="UP000295706">
    <property type="component" value="Unassembled WGS sequence"/>
</dbReference>
<dbReference type="InterPro" id="IPR013517">
    <property type="entry name" value="FG-GAP"/>
</dbReference>
<keyword evidence="1 2" id="KW-0732">Signal</keyword>
<name>A0A4R4KCZ5_9BACT</name>
<keyword evidence="4" id="KW-1185">Reference proteome</keyword>
<sequence>MFSEKNRLTGLFALLILGGTISCTAQTNSATSKTVQFKKVVLTSRFISEGAAMGDVNQDGKKDVLAGAYWFEAPDWKAHELAKPDTFKVVGGYSDSFLDFAMDVNQDGWIDLIRIDWPGKAAYWHENPKNKPGHWKQHLIHTSVGNESPLLVDMDGDGRMDLLCNDPTEKKIIWLKSPDTKGEVNWQKYVISNDDKIATHMYTHGFGYGDVNGDGRKDVVVRTGWWEGPVNVRQSDWVFHPADISLDCSQMYVMDLNQDGLNDIISASAHAYGIWWHEQGKDANGKETWTHHQIDSTFSQTHGVELKDINGDGNPDLITGKRYFAHHGKDPGGLEPAVIYWYEYKPGKVPAWIKHEIDTDSGVGLHVTVEDINNDGLLDIVTGNKKGVRIFVHQPGQK</sequence>
<organism evidence="3 4">
    <name type="scientific">Arundinibacter roseus</name>
    <dbReference type="NCBI Taxonomy" id="2070510"/>
    <lineage>
        <taxon>Bacteria</taxon>
        <taxon>Pseudomonadati</taxon>
        <taxon>Bacteroidota</taxon>
        <taxon>Cytophagia</taxon>
        <taxon>Cytophagales</taxon>
        <taxon>Spirosomataceae</taxon>
        <taxon>Arundinibacter</taxon>
    </lineage>
</organism>
<dbReference type="SUPFAM" id="SSF69318">
    <property type="entry name" value="Integrin alpha N-terminal domain"/>
    <property type="match status" value="1"/>
</dbReference>
<dbReference type="InterPro" id="IPR028994">
    <property type="entry name" value="Integrin_alpha_N"/>
</dbReference>
<evidence type="ECO:0000313" key="3">
    <source>
        <dbReference type="EMBL" id="TDB64656.1"/>
    </source>
</evidence>
<reference evidence="3 4" key="1">
    <citation type="submission" date="2019-02" db="EMBL/GenBank/DDBJ databases">
        <title>Arundinibacter roseus gen. nov., sp. nov., a new member of the family Cytophagaceae.</title>
        <authorList>
            <person name="Szuroczki S."/>
            <person name="Khayer B."/>
            <person name="Sproer C."/>
            <person name="Toumi M."/>
            <person name="Szabo A."/>
            <person name="Felfoldi T."/>
            <person name="Schumann P."/>
            <person name="Toth E."/>
        </authorList>
    </citation>
    <scope>NUCLEOTIDE SEQUENCE [LARGE SCALE GENOMIC DNA]</scope>
    <source>
        <strain evidence="3 4">DMA-k-7a</strain>
    </source>
</reference>
<dbReference type="OrthoDB" id="9816120at2"/>
<dbReference type="PANTHER" id="PTHR44103">
    <property type="entry name" value="PROPROTEIN CONVERTASE P"/>
    <property type="match status" value="1"/>
</dbReference>
<dbReference type="Pfam" id="PF13517">
    <property type="entry name" value="FG-GAP_3"/>
    <property type="match status" value="2"/>
</dbReference>
<comment type="caution">
    <text evidence="3">The sequence shown here is derived from an EMBL/GenBank/DDBJ whole genome shotgun (WGS) entry which is preliminary data.</text>
</comment>
<dbReference type="AlphaFoldDB" id="A0A4R4KCZ5"/>
<dbReference type="PANTHER" id="PTHR44103:SF1">
    <property type="entry name" value="PROPROTEIN CONVERTASE P"/>
    <property type="match status" value="1"/>
</dbReference>
<accession>A0A4R4KCZ5</accession>
<dbReference type="EMBL" id="SMJU01000007">
    <property type="protein sequence ID" value="TDB64656.1"/>
    <property type="molecule type" value="Genomic_DNA"/>
</dbReference>
<dbReference type="PROSITE" id="PS51257">
    <property type="entry name" value="PROKAR_LIPOPROTEIN"/>
    <property type="match status" value="1"/>
</dbReference>
<protein>
    <submittedName>
        <fullName evidence="3">VCBS repeat-containing protein</fullName>
    </submittedName>
</protein>
<dbReference type="Gene3D" id="2.130.10.130">
    <property type="entry name" value="Integrin alpha, N-terminal"/>
    <property type="match status" value="2"/>
</dbReference>
<evidence type="ECO:0000256" key="1">
    <source>
        <dbReference type="ARBA" id="ARBA00022729"/>
    </source>
</evidence>
<proteinExistence type="predicted"/>
<dbReference type="RefSeq" id="WP_132118418.1">
    <property type="nucleotide sequence ID" value="NZ_SMJU01000007.1"/>
</dbReference>
<feature type="signal peptide" evidence="2">
    <location>
        <begin position="1"/>
        <end position="25"/>
    </location>
</feature>
<evidence type="ECO:0000256" key="2">
    <source>
        <dbReference type="SAM" id="SignalP"/>
    </source>
</evidence>
<gene>
    <name evidence="3" type="ORF">EZE20_13390</name>
</gene>